<gene>
    <name evidence="1" type="ORF">UFOVP1084_27</name>
    <name evidence="2" type="ORF">UFOVP1328_51</name>
    <name evidence="3" type="ORF">UFOVP1532_19</name>
</gene>
<name>A0A6J5QDU6_9CAUD</name>
<proteinExistence type="predicted"/>
<protein>
    <submittedName>
        <fullName evidence="1">Uncharacterized protein</fullName>
    </submittedName>
</protein>
<evidence type="ECO:0000313" key="1">
    <source>
        <dbReference type="EMBL" id="CAB4182940.1"/>
    </source>
</evidence>
<dbReference type="EMBL" id="LR798385">
    <property type="protein sequence ID" value="CAB5228324.1"/>
    <property type="molecule type" value="Genomic_DNA"/>
</dbReference>
<sequence>MMPEPTGEDFFFVCDTLEEQGAARLEKVCRLCGKHPMIAFETLDRDDEYIACIECDAMHMWARMED</sequence>
<accession>A0A6J5QDU6</accession>
<evidence type="ECO:0000313" key="2">
    <source>
        <dbReference type="EMBL" id="CAB4199518.1"/>
    </source>
</evidence>
<dbReference type="EMBL" id="LR797278">
    <property type="protein sequence ID" value="CAB4199518.1"/>
    <property type="molecule type" value="Genomic_DNA"/>
</dbReference>
<reference evidence="1" key="1">
    <citation type="submission" date="2020-05" db="EMBL/GenBank/DDBJ databases">
        <authorList>
            <person name="Chiriac C."/>
            <person name="Salcher M."/>
            <person name="Ghai R."/>
            <person name="Kavagutti S V."/>
        </authorList>
    </citation>
    <scope>NUCLEOTIDE SEQUENCE</scope>
</reference>
<organism evidence="1">
    <name type="scientific">uncultured Caudovirales phage</name>
    <dbReference type="NCBI Taxonomy" id="2100421"/>
    <lineage>
        <taxon>Viruses</taxon>
        <taxon>Duplodnaviria</taxon>
        <taxon>Heunggongvirae</taxon>
        <taxon>Uroviricota</taxon>
        <taxon>Caudoviricetes</taxon>
        <taxon>Peduoviridae</taxon>
        <taxon>Maltschvirus</taxon>
        <taxon>Maltschvirus maltsch</taxon>
    </lineage>
</organism>
<dbReference type="EMBL" id="LR797042">
    <property type="protein sequence ID" value="CAB4182940.1"/>
    <property type="molecule type" value="Genomic_DNA"/>
</dbReference>
<evidence type="ECO:0000313" key="3">
    <source>
        <dbReference type="EMBL" id="CAB5228324.1"/>
    </source>
</evidence>